<organism evidence="2 3">
    <name type="scientific">Lysobacter auxotrophicus</name>
    <dbReference type="NCBI Taxonomy" id="2992573"/>
    <lineage>
        <taxon>Bacteria</taxon>
        <taxon>Pseudomonadati</taxon>
        <taxon>Pseudomonadota</taxon>
        <taxon>Gammaproteobacteria</taxon>
        <taxon>Lysobacterales</taxon>
        <taxon>Lysobacteraceae</taxon>
        <taxon>Lysobacter</taxon>
    </lineage>
</organism>
<evidence type="ECO:0000313" key="3">
    <source>
        <dbReference type="Proteomes" id="UP001317822"/>
    </source>
</evidence>
<keyword evidence="3" id="KW-1185">Reference proteome</keyword>
<dbReference type="Pfam" id="PF13503">
    <property type="entry name" value="DUF4123"/>
    <property type="match status" value="1"/>
</dbReference>
<accession>A0ABM8D9A1</accession>
<protein>
    <submittedName>
        <fullName evidence="2">DUF4123 domain-containing protein</fullName>
    </submittedName>
</protein>
<dbReference type="InterPro" id="IPR025391">
    <property type="entry name" value="DUF4123"/>
</dbReference>
<gene>
    <name evidence="2" type="ORF">LA521A_03290</name>
</gene>
<sequence length="267" mass="29473">MQTYLLFDLALLRGTDELAALLAQPEGVALYDDLGATALEVGPLLFTAASVVDLAQALLASGGQSRAACSQLVSTANLDEIAIHLRALRLLRASGEREFYFRYADGRAFQAMWQVLADEQRAAMMGPVHSWECAALGGNATRRTSPMLPVGTQPASLPLRLSPSQWHALLECTRVEELRQATALLARSAQPPCLEDEHMQRTWTRETFRLLSRYGIEDPVVRVTANLVMWQSRGRFSRDTVFHVALRDAERKGQVDYLRSFGALGSA</sequence>
<evidence type="ECO:0000313" key="2">
    <source>
        <dbReference type="EMBL" id="BDU15128.1"/>
    </source>
</evidence>
<reference evidence="2 3" key="1">
    <citation type="journal article" date="2023" name="Int. J. Syst. Evol. Microbiol.">
        <title>Physiological and genomic analyses of cobalamin (vitamin B12)-auxotrophy of Lysobacter auxotrophicus sp. nov., a methionine-auxotrophic chitinolytic bacterium isolated from chitin-treated soil.</title>
        <authorList>
            <person name="Saito A."/>
            <person name="Dohra H."/>
            <person name="Hamada M."/>
            <person name="Moriuchi R."/>
            <person name="Kotsuchibashi Y."/>
            <person name="Mori K."/>
        </authorList>
    </citation>
    <scope>NUCLEOTIDE SEQUENCE [LARGE SCALE GENOMIC DNA]</scope>
    <source>
        <strain evidence="2 3">5-21a</strain>
    </source>
</reference>
<feature type="domain" description="DUF4123" evidence="1">
    <location>
        <begin position="4"/>
        <end position="122"/>
    </location>
</feature>
<proteinExistence type="predicted"/>
<name>A0ABM8D9A1_9GAMM</name>
<dbReference type="EMBL" id="AP027041">
    <property type="protein sequence ID" value="BDU15128.1"/>
    <property type="molecule type" value="Genomic_DNA"/>
</dbReference>
<evidence type="ECO:0000259" key="1">
    <source>
        <dbReference type="Pfam" id="PF13503"/>
    </source>
</evidence>
<dbReference type="Proteomes" id="UP001317822">
    <property type="component" value="Chromosome"/>
</dbReference>
<dbReference type="RefSeq" id="WP_281780655.1">
    <property type="nucleotide sequence ID" value="NZ_AP027041.1"/>
</dbReference>